<evidence type="ECO:0000256" key="1">
    <source>
        <dbReference type="ARBA" id="ARBA00001974"/>
    </source>
</evidence>
<protein>
    <submittedName>
        <fullName evidence="10">Acyl-CoA dehydrogenase family protein</fullName>
    </submittedName>
</protein>
<comment type="caution">
    <text evidence="10">The sequence shown here is derived from an EMBL/GenBank/DDBJ whole genome shotgun (WGS) entry which is preliminary data.</text>
</comment>
<dbReference type="Pfam" id="PF00441">
    <property type="entry name" value="Acyl-CoA_dh_1"/>
    <property type="match status" value="1"/>
</dbReference>
<keyword evidence="5 6" id="KW-0560">Oxidoreductase</keyword>
<dbReference type="RefSeq" id="WP_182895178.1">
    <property type="nucleotide sequence ID" value="NZ_JACGZW010000013.1"/>
</dbReference>
<feature type="domain" description="Acyl-CoA dehydrogenase/oxidase N-terminal" evidence="9">
    <location>
        <begin position="6"/>
        <end position="119"/>
    </location>
</feature>
<dbReference type="FunFam" id="1.20.140.10:FF:000001">
    <property type="entry name" value="Acyl-CoA dehydrogenase"/>
    <property type="match status" value="1"/>
</dbReference>
<proteinExistence type="inferred from homology"/>
<evidence type="ECO:0000256" key="4">
    <source>
        <dbReference type="ARBA" id="ARBA00022827"/>
    </source>
</evidence>
<comment type="cofactor">
    <cofactor evidence="1 6">
        <name>FAD</name>
        <dbReference type="ChEBI" id="CHEBI:57692"/>
    </cofactor>
</comment>
<feature type="domain" description="Acyl-CoA oxidase/dehydrogenase middle" evidence="8">
    <location>
        <begin position="124"/>
        <end position="221"/>
    </location>
</feature>
<gene>
    <name evidence="10" type="ORF">H4281_35190</name>
</gene>
<dbReference type="AlphaFoldDB" id="A0A7W3W4V8"/>
<dbReference type="PANTHER" id="PTHR43884:SF12">
    <property type="entry name" value="ISOVALERYL-COA DEHYDROGENASE, MITOCHONDRIAL-RELATED"/>
    <property type="match status" value="1"/>
</dbReference>
<reference evidence="10 11" key="1">
    <citation type="submission" date="2020-08" db="EMBL/GenBank/DDBJ databases">
        <title>Amycolatopsis sp. nov. DR6-1 isolated from Dendrobium heterocarpum.</title>
        <authorList>
            <person name="Tedsree N."/>
            <person name="Kuncharoen N."/>
            <person name="Likhitwitayawuid K."/>
            <person name="Tanasupawat S."/>
        </authorList>
    </citation>
    <scope>NUCLEOTIDE SEQUENCE [LARGE SCALE GENOMIC DNA]</scope>
    <source>
        <strain evidence="10 11">DR6-1</strain>
    </source>
</reference>
<evidence type="ECO:0000256" key="6">
    <source>
        <dbReference type="RuleBase" id="RU362125"/>
    </source>
</evidence>
<dbReference type="PIRSF" id="PIRSF016578">
    <property type="entry name" value="HsaA"/>
    <property type="match status" value="1"/>
</dbReference>
<dbReference type="InterPro" id="IPR006091">
    <property type="entry name" value="Acyl-CoA_Oxase/DH_mid-dom"/>
</dbReference>
<dbReference type="PROSITE" id="PS00072">
    <property type="entry name" value="ACYL_COA_DH_1"/>
    <property type="match status" value="1"/>
</dbReference>
<dbReference type="PANTHER" id="PTHR43884">
    <property type="entry name" value="ACYL-COA DEHYDROGENASE"/>
    <property type="match status" value="1"/>
</dbReference>
<dbReference type="Proteomes" id="UP000526734">
    <property type="component" value="Unassembled WGS sequence"/>
</dbReference>
<dbReference type="InterPro" id="IPR009075">
    <property type="entry name" value="AcylCo_DH/oxidase_C"/>
</dbReference>
<keyword evidence="11" id="KW-1185">Reference proteome</keyword>
<evidence type="ECO:0000259" key="9">
    <source>
        <dbReference type="Pfam" id="PF02771"/>
    </source>
</evidence>
<organism evidence="10 11">
    <name type="scientific">Amycolatopsis dendrobii</name>
    <dbReference type="NCBI Taxonomy" id="2760662"/>
    <lineage>
        <taxon>Bacteria</taxon>
        <taxon>Bacillati</taxon>
        <taxon>Actinomycetota</taxon>
        <taxon>Actinomycetes</taxon>
        <taxon>Pseudonocardiales</taxon>
        <taxon>Pseudonocardiaceae</taxon>
        <taxon>Amycolatopsis</taxon>
    </lineage>
</organism>
<dbReference type="GO" id="GO:0050660">
    <property type="term" value="F:flavin adenine dinucleotide binding"/>
    <property type="evidence" value="ECO:0007669"/>
    <property type="project" value="InterPro"/>
</dbReference>
<dbReference type="Gene3D" id="1.20.140.10">
    <property type="entry name" value="Butyryl-CoA Dehydrogenase, subunit A, domain 3"/>
    <property type="match status" value="1"/>
</dbReference>
<feature type="domain" description="Acyl-CoA dehydrogenase/oxidase C-terminal" evidence="7">
    <location>
        <begin position="233"/>
        <end position="379"/>
    </location>
</feature>
<accession>A0A7W3W4V8</accession>
<dbReference type="Pfam" id="PF02771">
    <property type="entry name" value="Acyl-CoA_dh_N"/>
    <property type="match status" value="1"/>
</dbReference>
<dbReference type="InterPro" id="IPR009100">
    <property type="entry name" value="AcylCoA_DH/oxidase_NM_dom_sf"/>
</dbReference>
<dbReference type="InterPro" id="IPR036250">
    <property type="entry name" value="AcylCo_DH-like_C"/>
</dbReference>
<dbReference type="Pfam" id="PF02770">
    <property type="entry name" value="Acyl-CoA_dh_M"/>
    <property type="match status" value="1"/>
</dbReference>
<evidence type="ECO:0000256" key="2">
    <source>
        <dbReference type="ARBA" id="ARBA00009347"/>
    </source>
</evidence>
<evidence type="ECO:0000313" key="11">
    <source>
        <dbReference type="Proteomes" id="UP000526734"/>
    </source>
</evidence>
<dbReference type="InterPro" id="IPR046373">
    <property type="entry name" value="Acyl-CoA_Oxase/DH_mid-dom_sf"/>
</dbReference>
<evidence type="ECO:0000256" key="3">
    <source>
        <dbReference type="ARBA" id="ARBA00022630"/>
    </source>
</evidence>
<dbReference type="SUPFAM" id="SSF56645">
    <property type="entry name" value="Acyl-CoA dehydrogenase NM domain-like"/>
    <property type="match status" value="1"/>
</dbReference>
<comment type="similarity">
    <text evidence="2 6">Belongs to the acyl-CoA dehydrogenase family.</text>
</comment>
<dbReference type="SUPFAM" id="SSF47203">
    <property type="entry name" value="Acyl-CoA dehydrogenase C-terminal domain-like"/>
    <property type="match status" value="1"/>
</dbReference>
<dbReference type="InterPro" id="IPR013786">
    <property type="entry name" value="AcylCoA_DH/ox_N"/>
</dbReference>
<keyword evidence="3 6" id="KW-0285">Flavoprotein</keyword>
<evidence type="ECO:0000313" key="10">
    <source>
        <dbReference type="EMBL" id="MBB1158422.1"/>
    </source>
</evidence>
<dbReference type="Gene3D" id="1.10.540.10">
    <property type="entry name" value="Acyl-CoA dehydrogenase/oxidase, N-terminal domain"/>
    <property type="match status" value="1"/>
</dbReference>
<evidence type="ECO:0000259" key="8">
    <source>
        <dbReference type="Pfam" id="PF02770"/>
    </source>
</evidence>
<name>A0A7W3W4V8_9PSEU</name>
<evidence type="ECO:0000256" key="5">
    <source>
        <dbReference type="ARBA" id="ARBA00023002"/>
    </source>
</evidence>
<dbReference type="InterPro" id="IPR006089">
    <property type="entry name" value="Acyl-CoA_DH_CS"/>
</dbReference>
<dbReference type="FunFam" id="2.40.110.10:FF:000002">
    <property type="entry name" value="Acyl-CoA dehydrogenase fadE12"/>
    <property type="match status" value="1"/>
</dbReference>
<dbReference type="GO" id="GO:0003995">
    <property type="term" value="F:acyl-CoA dehydrogenase activity"/>
    <property type="evidence" value="ECO:0007669"/>
    <property type="project" value="InterPro"/>
</dbReference>
<sequence length="385" mass="41274">MDFSITAEQAALRRSVIRFARTELNDAAAESDRLARLDRESWKKCAGLGITGWPVPTAYGGSGFDPVTIAVGLEALGYGCRDNGLVFALNNHLWACAVYLVEHGTEDQKQRFLPGLADGSLIGAHALTEPGSGSDVLGMRTAAVREGDEYVLHGTKTFISNAPVADVFLTFARTGGPDAPAAAALTAFVVSRDLPGVSVSRSWDKAGLRSTEMGQVEFEGCRVPASCLLGAEGNGFNLFTSSIDWERSLLFASQIGVMDRVLDDCVAHARDRVQFGRPIGVNQAVRHRIADMKVRLELARLALYKAAWRKREGQLAPLDSAIAKLAISESHLSSMLDAVQLHGARGYLAEFGVERELRDALGGTIYGGTSEIQRDIVASLLGVPS</sequence>
<evidence type="ECO:0000259" key="7">
    <source>
        <dbReference type="Pfam" id="PF00441"/>
    </source>
</evidence>
<dbReference type="EMBL" id="JACGZW010000013">
    <property type="protein sequence ID" value="MBB1158422.1"/>
    <property type="molecule type" value="Genomic_DNA"/>
</dbReference>
<dbReference type="Gene3D" id="2.40.110.10">
    <property type="entry name" value="Butyryl-CoA Dehydrogenase, subunit A, domain 2"/>
    <property type="match status" value="1"/>
</dbReference>
<dbReference type="InterPro" id="IPR037069">
    <property type="entry name" value="AcylCoA_DH/ox_N_sf"/>
</dbReference>
<keyword evidence="4 6" id="KW-0274">FAD</keyword>